<comment type="function">
    <text evidence="11">Peptidoglycan polymerase that is essential for cell wall elongation.</text>
</comment>
<keyword evidence="8 11" id="KW-1133">Transmembrane helix</keyword>
<evidence type="ECO:0000256" key="3">
    <source>
        <dbReference type="ARBA" id="ARBA00022676"/>
    </source>
</evidence>
<dbReference type="AlphaFoldDB" id="A0A928V7R5"/>
<comment type="caution">
    <text evidence="12">The sequence shown here is derived from an EMBL/GenBank/DDBJ whole genome shotgun (WGS) entry which is preliminary data.</text>
</comment>
<keyword evidence="13" id="KW-1185">Reference proteome</keyword>
<comment type="subcellular location">
    <subcellularLocation>
        <location evidence="11">Cell inner membrane</location>
        <topology evidence="11">Multi-pass membrane protein</topology>
    </subcellularLocation>
    <subcellularLocation>
        <location evidence="1">Membrane</location>
        <topology evidence="1">Multi-pass membrane protein</topology>
    </subcellularLocation>
</comment>
<feature type="transmembrane region" description="Helical" evidence="11">
    <location>
        <begin position="89"/>
        <end position="111"/>
    </location>
</feature>
<feature type="transmembrane region" description="Helical" evidence="11">
    <location>
        <begin position="65"/>
        <end position="83"/>
    </location>
</feature>
<dbReference type="EMBL" id="PRDL01000001">
    <property type="protein sequence ID" value="MBE8718461.1"/>
    <property type="molecule type" value="Genomic_DNA"/>
</dbReference>
<evidence type="ECO:0000313" key="12">
    <source>
        <dbReference type="EMBL" id="MBE8718461.1"/>
    </source>
</evidence>
<feature type="transmembrane region" description="Helical" evidence="11">
    <location>
        <begin position="152"/>
        <end position="170"/>
    </location>
</feature>
<keyword evidence="6 11" id="KW-0133">Cell shape</keyword>
<dbReference type="PANTHER" id="PTHR30474">
    <property type="entry name" value="CELL CYCLE PROTEIN"/>
    <property type="match status" value="1"/>
</dbReference>
<dbReference type="PROSITE" id="PS00428">
    <property type="entry name" value="FTSW_RODA_SPOVE"/>
    <property type="match status" value="1"/>
</dbReference>
<feature type="transmembrane region" description="Helical" evidence="11">
    <location>
        <begin position="33"/>
        <end position="53"/>
    </location>
</feature>
<accession>A0A928V7R5</accession>
<dbReference type="GO" id="GO:0071555">
    <property type="term" value="P:cell wall organization"/>
    <property type="evidence" value="ECO:0007669"/>
    <property type="project" value="UniProtKB-KW"/>
</dbReference>
<dbReference type="InterPro" id="IPR011923">
    <property type="entry name" value="RodA/MrdB"/>
</dbReference>
<protein>
    <recommendedName>
        <fullName evidence="11">Peptidoglycan glycosyltransferase MrdB</fullName>
        <shortName evidence="11">PGT</shortName>
        <ecNumber evidence="11">2.4.99.28</ecNumber>
    </recommendedName>
    <alternativeName>
        <fullName evidence="11">Cell elongation protein RodA</fullName>
    </alternativeName>
    <alternativeName>
        <fullName evidence="11">Cell wall polymerase</fullName>
    </alternativeName>
    <alternativeName>
        <fullName evidence="11">Peptidoglycan polymerase</fullName>
        <shortName evidence="11">PG polymerase</shortName>
    </alternativeName>
</protein>
<keyword evidence="9 11" id="KW-0472">Membrane</keyword>
<evidence type="ECO:0000256" key="8">
    <source>
        <dbReference type="ARBA" id="ARBA00022989"/>
    </source>
</evidence>
<feature type="transmembrane region" description="Helical" evidence="11">
    <location>
        <begin position="176"/>
        <end position="194"/>
    </location>
</feature>
<evidence type="ECO:0000256" key="4">
    <source>
        <dbReference type="ARBA" id="ARBA00022679"/>
    </source>
</evidence>
<evidence type="ECO:0000256" key="5">
    <source>
        <dbReference type="ARBA" id="ARBA00022692"/>
    </source>
</evidence>
<feature type="transmembrane region" description="Helical" evidence="11">
    <location>
        <begin position="316"/>
        <end position="334"/>
    </location>
</feature>
<dbReference type="GO" id="GO:0008955">
    <property type="term" value="F:peptidoglycan glycosyltransferase activity"/>
    <property type="evidence" value="ECO:0007669"/>
    <property type="project" value="UniProtKB-UniRule"/>
</dbReference>
<proteinExistence type="inferred from homology"/>
<dbReference type="EC" id="2.4.99.28" evidence="11"/>
<reference evidence="12" key="1">
    <citation type="submission" date="2018-07" db="EMBL/GenBank/DDBJ databases">
        <title>Genome assembly of strain Ka43.</title>
        <authorList>
            <person name="Kukolya J."/>
            <person name="Nagy I."/>
            <person name="Horvath B."/>
            <person name="Toth A."/>
        </authorList>
    </citation>
    <scope>NUCLEOTIDE SEQUENCE</scope>
    <source>
        <strain evidence="12">KB43</strain>
    </source>
</reference>
<dbReference type="Proteomes" id="UP000652567">
    <property type="component" value="Unassembled WGS sequence"/>
</dbReference>
<keyword evidence="3 11" id="KW-0328">Glycosyltransferase</keyword>
<dbReference type="HAMAP" id="MF_02079">
    <property type="entry name" value="PGT_RodA"/>
    <property type="match status" value="1"/>
</dbReference>
<dbReference type="InterPro" id="IPR018365">
    <property type="entry name" value="Cell_cycle_FtsW-rel_CS"/>
</dbReference>
<comment type="pathway">
    <text evidence="11">Cell wall biogenesis; peptidoglycan biosynthesis.</text>
</comment>
<evidence type="ECO:0000313" key="13">
    <source>
        <dbReference type="Proteomes" id="UP000652567"/>
    </source>
</evidence>
<keyword evidence="11" id="KW-0997">Cell inner membrane</keyword>
<dbReference type="GO" id="GO:0051301">
    <property type="term" value="P:cell division"/>
    <property type="evidence" value="ECO:0007669"/>
    <property type="project" value="InterPro"/>
</dbReference>
<feature type="transmembrane region" description="Helical" evidence="11">
    <location>
        <begin position="354"/>
        <end position="375"/>
    </location>
</feature>
<evidence type="ECO:0000256" key="10">
    <source>
        <dbReference type="ARBA" id="ARBA00023316"/>
    </source>
</evidence>
<comment type="similarity">
    <text evidence="11">Belongs to the SEDS family. MrdB/RodA subfamily.</text>
</comment>
<gene>
    <name evidence="11" type="primary">mrdB</name>
    <name evidence="11" type="synonym">rodA</name>
    <name evidence="12" type="ORF">C4F51_14845</name>
</gene>
<keyword evidence="7 11" id="KW-0573">Peptidoglycan synthesis</keyword>
<dbReference type="GO" id="GO:0009252">
    <property type="term" value="P:peptidoglycan biosynthetic process"/>
    <property type="evidence" value="ECO:0007669"/>
    <property type="project" value="UniProtKB-UniRule"/>
</dbReference>
<evidence type="ECO:0000256" key="11">
    <source>
        <dbReference type="HAMAP-Rule" id="MF_02079"/>
    </source>
</evidence>
<feature type="transmembrane region" description="Helical" evidence="11">
    <location>
        <begin position="199"/>
        <end position="217"/>
    </location>
</feature>
<evidence type="ECO:0000256" key="1">
    <source>
        <dbReference type="ARBA" id="ARBA00004141"/>
    </source>
</evidence>
<sequence>MKISERDFLRRLPGASRSFARRERLEQRLHIDFILLLLLLAISAVGLVVLYSASSESRESMTRQCIFFGLAYVVMVMVAQVPVDFMRRMAPWAYAGGVVLLILVLVIGVGAKGAQRWLSLGGFRFQPAEVMKLAMPMTIAAYLGTRFMPPRFKHVFFSALLVAIPTALIIDQPDLGTSILVAASGFVVLFFAGLHWRYIFAAVFLLGASLWPIWHFMMHDYQRTRVLTLLNPEADRLGAGWNIIQSKTAIGSGGFYGKGWLEGTQSRLDFLPEGHTDFIIAVMAEEFGFVGVVVLLAMYLLLIVRCMMIAVRAQDAFGRLMVSGITMTFFTYIFVNMGMVSGLLPVVGVPLPLISQGGTAVVTLMAGFGIIMAVATQPKRVMTPQ</sequence>
<name>A0A928V7R5_9GAMM</name>
<evidence type="ECO:0000256" key="2">
    <source>
        <dbReference type="ARBA" id="ARBA00022475"/>
    </source>
</evidence>
<organism evidence="12 13">
    <name type="scientific">Cellvibrio polysaccharolyticus</name>
    <dbReference type="NCBI Taxonomy" id="2082724"/>
    <lineage>
        <taxon>Bacteria</taxon>
        <taxon>Pseudomonadati</taxon>
        <taxon>Pseudomonadota</taxon>
        <taxon>Gammaproteobacteria</taxon>
        <taxon>Cellvibrionales</taxon>
        <taxon>Cellvibrionaceae</taxon>
        <taxon>Cellvibrio</taxon>
    </lineage>
</organism>
<evidence type="ECO:0000256" key="6">
    <source>
        <dbReference type="ARBA" id="ARBA00022960"/>
    </source>
</evidence>
<keyword evidence="10 11" id="KW-0961">Cell wall biogenesis/degradation</keyword>
<keyword evidence="2 11" id="KW-1003">Cell membrane</keyword>
<dbReference type="GO" id="GO:0005886">
    <property type="term" value="C:plasma membrane"/>
    <property type="evidence" value="ECO:0007669"/>
    <property type="project" value="UniProtKB-SubCell"/>
</dbReference>
<dbReference type="RefSeq" id="WP_193911047.1">
    <property type="nucleotide sequence ID" value="NZ_PRDL01000001.1"/>
</dbReference>
<dbReference type="PANTHER" id="PTHR30474:SF1">
    <property type="entry name" value="PEPTIDOGLYCAN GLYCOSYLTRANSFERASE MRDB"/>
    <property type="match status" value="1"/>
</dbReference>
<keyword evidence="4 11" id="KW-0808">Transferase</keyword>
<evidence type="ECO:0000256" key="9">
    <source>
        <dbReference type="ARBA" id="ARBA00023136"/>
    </source>
</evidence>
<dbReference type="NCBIfam" id="TIGR02210">
    <property type="entry name" value="rodA_shape"/>
    <property type="match status" value="1"/>
</dbReference>
<dbReference type="Pfam" id="PF01098">
    <property type="entry name" value="FTSW_RODA_SPOVE"/>
    <property type="match status" value="1"/>
</dbReference>
<comment type="catalytic activity">
    <reaction evidence="11">
        <text>[GlcNAc-(1-&gt;4)-Mur2Ac(oyl-L-Ala-gamma-D-Glu-L-Lys-D-Ala-D-Ala)](n)-di-trans,octa-cis-undecaprenyl diphosphate + beta-D-GlcNAc-(1-&gt;4)-Mur2Ac(oyl-L-Ala-gamma-D-Glu-L-Lys-D-Ala-D-Ala)-di-trans,octa-cis-undecaprenyl diphosphate = [GlcNAc-(1-&gt;4)-Mur2Ac(oyl-L-Ala-gamma-D-Glu-L-Lys-D-Ala-D-Ala)](n+1)-di-trans,octa-cis-undecaprenyl diphosphate + di-trans,octa-cis-undecaprenyl diphosphate + H(+)</text>
        <dbReference type="Rhea" id="RHEA:23708"/>
        <dbReference type="Rhea" id="RHEA-COMP:9602"/>
        <dbReference type="Rhea" id="RHEA-COMP:9603"/>
        <dbReference type="ChEBI" id="CHEBI:15378"/>
        <dbReference type="ChEBI" id="CHEBI:58405"/>
        <dbReference type="ChEBI" id="CHEBI:60033"/>
        <dbReference type="ChEBI" id="CHEBI:78435"/>
        <dbReference type="EC" id="2.4.99.28"/>
    </reaction>
</comment>
<dbReference type="GO" id="GO:0015648">
    <property type="term" value="F:lipid-linked peptidoglycan transporter activity"/>
    <property type="evidence" value="ECO:0007669"/>
    <property type="project" value="TreeGrafter"/>
</dbReference>
<dbReference type="GO" id="GO:0008360">
    <property type="term" value="P:regulation of cell shape"/>
    <property type="evidence" value="ECO:0007669"/>
    <property type="project" value="UniProtKB-KW"/>
</dbReference>
<dbReference type="GO" id="GO:0032153">
    <property type="term" value="C:cell division site"/>
    <property type="evidence" value="ECO:0007669"/>
    <property type="project" value="TreeGrafter"/>
</dbReference>
<feature type="transmembrane region" description="Helical" evidence="11">
    <location>
        <begin position="278"/>
        <end position="304"/>
    </location>
</feature>
<evidence type="ECO:0000256" key="7">
    <source>
        <dbReference type="ARBA" id="ARBA00022984"/>
    </source>
</evidence>
<keyword evidence="5 11" id="KW-0812">Transmembrane</keyword>
<dbReference type="InterPro" id="IPR001182">
    <property type="entry name" value="FtsW/RodA"/>
</dbReference>